<protein>
    <submittedName>
        <fullName evidence="2">Uncharacterized protein</fullName>
    </submittedName>
</protein>
<sequence>MSREPSEHPRIRPGLRTGCLVVSYFQLILAVVAALLTVILLVLLRSSKETYLFGYKIQSIQVISYLLFGIETLNVIAGFLGVWGTHKRQSRTLFGYLVMNGVCVVIWLSGLAIAIQTQNPPWGILFGVMMVVQLLLYCPVHWYRQEIRRASSQVREFPLKK</sequence>
<name>A0A1Y1XSR1_9FUNG</name>
<evidence type="ECO:0000256" key="1">
    <source>
        <dbReference type="SAM" id="Phobius"/>
    </source>
</evidence>
<feature type="transmembrane region" description="Helical" evidence="1">
    <location>
        <begin position="94"/>
        <end position="116"/>
    </location>
</feature>
<keyword evidence="4" id="KW-1185">Reference proteome</keyword>
<keyword evidence="1" id="KW-1133">Transmembrane helix</keyword>
<dbReference type="InParanoid" id="A0A1Y1XSR1"/>
<dbReference type="EMBL" id="MCFE01000091">
    <property type="protein sequence ID" value="ORX99857.1"/>
    <property type="molecule type" value="Genomic_DNA"/>
</dbReference>
<dbReference type="OrthoDB" id="2354286at2759"/>
<dbReference type="Proteomes" id="UP000193498">
    <property type="component" value="Unassembled WGS sequence"/>
</dbReference>
<evidence type="ECO:0000313" key="3">
    <source>
        <dbReference type="EMBL" id="ORX99857.1"/>
    </source>
</evidence>
<dbReference type="EMBL" id="MCFE01000500">
    <property type="protein sequence ID" value="ORX88763.1"/>
    <property type="molecule type" value="Genomic_DNA"/>
</dbReference>
<evidence type="ECO:0000313" key="2">
    <source>
        <dbReference type="EMBL" id="ORX88763.1"/>
    </source>
</evidence>
<feature type="transmembrane region" description="Helical" evidence="1">
    <location>
        <begin position="122"/>
        <end position="143"/>
    </location>
</feature>
<gene>
    <name evidence="3" type="ORF">K493DRAFT_107670</name>
    <name evidence="2" type="ORF">K493DRAFT_75499</name>
</gene>
<keyword evidence="1" id="KW-0472">Membrane</keyword>
<dbReference type="AlphaFoldDB" id="A0A1Y1XSR1"/>
<evidence type="ECO:0000313" key="4">
    <source>
        <dbReference type="Proteomes" id="UP000193498"/>
    </source>
</evidence>
<keyword evidence="1" id="KW-0812">Transmembrane</keyword>
<feature type="transmembrane region" description="Helical" evidence="1">
    <location>
        <begin position="21"/>
        <end position="43"/>
    </location>
</feature>
<reference evidence="2 4" key="1">
    <citation type="submission" date="2016-07" db="EMBL/GenBank/DDBJ databases">
        <title>Pervasive Adenine N6-methylation of Active Genes in Fungi.</title>
        <authorList>
            <consortium name="DOE Joint Genome Institute"/>
            <person name="Mondo S.J."/>
            <person name="Dannebaum R.O."/>
            <person name="Kuo R.C."/>
            <person name="Labutti K."/>
            <person name="Haridas S."/>
            <person name="Kuo A."/>
            <person name="Salamov A."/>
            <person name="Ahrendt S.R."/>
            <person name="Lipzen A."/>
            <person name="Sullivan W."/>
            <person name="Andreopoulos W.B."/>
            <person name="Clum A."/>
            <person name="Lindquist E."/>
            <person name="Daum C."/>
            <person name="Ramamoorthy G.K."/>
            <person name="Gryganskyi A."/>
            <person name="Culley D."/>
            <person name="Magnuson J.K."/>
            <person name="James T.Y."/>
            <person name="O'Malley M.A."/>
            <person name="Stajich J.E."/>
            <person name="Spatafora J.W."/>
            <person name="Visel A."/>
            <person name="Grigoriev I.V."/>
        </authorList>
    </citation>
    <scope>NUCLEOTIDE SEQUENCE [LARGE SCALE GENOMIC DNA]</scope>
    <source>
        <strain evidence="2 4">CBS 931.73</strain>
    </source>
</reference>
<proteinExistence type="predicted"/>
<accession>A0A1Y1XSR1</accession>
<feature type="transmembrane region" description="Helical" evidence="1">
    <location>
        <begin position="63"/>
        <end position="82"/>
    </location>
</feature>
<comment type="caution">
    <text evidence="2">The sequence shown here is derived from an EMBL/GenBank/DDBJ whole genome shotgun (WGS) entry which is preliminary data.</text>
</comment>
<organism evidence="2 4">
    <name type="scientific">Basidiobolus meristosporus CBS 931.73</name>
    <dbReference type="NCBI Taxonomy" id="1314790"/>
    <lineage>
        <taxon>Eukaryota</taxon>
        <taxon>Fungi</taxon>
        <taxon>Fungi incertae sedis</taxon>
        <taxon>Zoopagomycota</taxon>
        <taxon>Entomophthoromycotina</taxon>
        <taxon>Basidiobolomycetes</taxon>
        <taxon>Basidiobolales</taxon>
        <taxon>Basidiobolaceae</taxon>
        <taxon>Basidiobolus</taxon>
    </lineage>
</organism>